<dbReference type="PANTHER" id="PTHR47534:SF3">
    <property type="entry name" value="ALCOHOL DEHYDROGENASE-LIKE C-TERMINAL DOMAIN-CONTAINING PROTEIN"/>
    <property type="match status" value="1"/>
</dbReference>
<dbReference type="SUPFAM" id="SSF51735">
    <property type="entry name" value="NAD(P)-binding Rossmann-fold domains"/>
    <property type="match status" value="1"/>
</dbReference>
<dbReference type="InterPro" id="IPR036291">
    <property type="entry name" value="NAD(P)-bd_dom_sf"/>
</dbReference>
<accession>A0A9P7YB42</accession>
<dbReference type="EMBL" id="MU251674">
    <property type="protein sequence ID" value="KAG9230434.1"/>
    <property type="molecule type" value="Genomic_DNA"/>
</dbReference>
<gene>
    <name evidence="2" type="ORF">BJ875DRAFT_385178</name>
</gene>
<proteinExistence type="predicted"/>
<sequence>MPKGFPLPLVTITNKTLIPSSPLTAVFTGATAGIGSFSLLALAKAHGTSGHPLRVYLVGRNSKTATAIVDECKKVCPSGDFRFVRCGDLALLRDVDGACREVVELERGGRVDLLCMSHSSFSFTGSDDEKTETTEGLDSFLSLLYYSRVRFTTQLLPLLQKSTFPRSATVISVFGPNRRTEFFPDDLSLRDPGHYSFMNAGSVAATLKTFVFEELAKKSAGQVRFCPYFPGLVTETEGFKDEDLPLWFKVLWPVVRPVAKLLVGVGKLECGERVMFHLSGRFPARGLDRVDPELEVAVGSDGLVGGGAYRCDWNGELVSTTKEFETLREEGWAEKSLDHTMRVFEIIESGKLYTE</sequence>
<reference evidence="2" key="1">
    <citation type="journal article" date="2021" name="IMA Fungus">
        <title>Genomic characterization of three marine fungi, including Emericellopsis atlantica sp. nov. with signatures of a generalist lifestyle and marine biomass degradation.</title>
        <authorList>
            <person name="Hagestad O.C."/>
            <person name="Hou L."/>
            <person name="Andersen J.H."/>
            <person name="Hansen E.H."/>
            <person name="Altermark B."/>
            <person name="Li C."/>
            <person name="Kuhnert E."/>
            <person name="Cox R.J."/>
            <person name="Crous P.W."/>
            <person name="Spatafora J.W."/>
            <person name="Lail K."/>
            <person name="Amirebrahimi M."/>
            <person name="Lipzen A."/>
            <person name="Pangilinan J."/>
            <person name="Andreopoulos W."/>
            <person name="Hayes R.D."/>
            <person name="Ng V."/>
            <person name="Grigoriev I.V."/>
            <person name="Jackson S.A."/>
            <person name="Sutton T.D.S."/>
            <person name="Dobson A.D.W."/>
            <person name="Rama T."/>
        </authorList>
    </citation>
    <scope>NUCLEOTIDE SEQUENCE</scope>
    <source>
        <strain evidence="2">TRa018bII</strain>
    </source>
</reference>
<protein>
    <submittedName>
        <fullName evidence="2">Uncharacterized protein</fullName>
    </submittedName>
</protein>
<keyword evidence="3" id="KW-1185">Reference proteome</keyword>
<comment type="caution">
    <text evidence="2">The sequence shown here is derived from an EMBL/GenBank/DDBJ whole genome shotgun (WGS) entry which is preliminary data.</text>
</comment>
<evidence type="ECO:0000313" key="2">
    <source>
        <dbReference type="EMBL" id="KAG9230434.1"/>
    </source>
</evidence>
<dbReference type="Gene3D" id="3.40.50.720">
    <property type="entry name" value="NAD(P)-binding Rossmann-like Domain"/>
    <property type="match status" value="1"/>
</dbReference>
<evidence type="ECO:0000313" key="3">
    <source>
        <dbReference type="Proteomes" id="UP000824998"/>
    </source>
</evidence>
<evidence type="ECO:0000256" key="1">
    <source>
        <dbReference type="ARBA" id="ARBA00023002"/>
    </source>
</evidence>
<keyword evidence="1" id="KW-0560">Oxidoreductase</keyword>
<organism evidence="2 3">
    <name type="scientific">Amylocarpus encephaloides</name>
    <dbReference type="NCBI Taxonomy" id="45428"/>
    <lineage>
        <taxon>Eukaryota</taxon>
        <taxon>Fungi</taxon>
        <taxon>Dikarya</taxon>
        <taxon>Ascomycota</taxon>
        <taxon>Pezizomycotina</taxon>
        <taxon>Leotiomycetes</taxon>
        <taxon>Helotiales</taxon>
        <taxon>Helotiales incertae sedis</taxon>
        <taxon>Amylocarpus</taxon>
    </lineage>
</organism>
<dbReference type="OrthoDB" id="2898509at2759"/>
<name>A0A9P7YB42_9HELO</name>
<dbReference type="GO" id="GO:0016491">
    <property type="term" value="F:oxidoreductase activity"/>
    <property type="evidence" value="ECO:0007669"/>
    <property type="project" value="UniProtKB-KW"/>
</dbReference>
<dbReference type="PANTHER" id="PTHR47534">
    <property type="entry name" value="YALI0E05731P"/>
    <property type="match status" value="1"/>
</dbReference>
<dbReference type="InterPro" id="IPR052228">
    <property type="entry name" value="Sec_Metab_Biosynth_Oxidored"/>
</dbReference>
<dbReference type="Proteomes" id="UP000824998">
    <property type="component" value="Unassembled WGS sequence"/>
</dbReference>
<dbReference type="AlphaFoldDB" id="A0A9P7YB42"/>